<gene>
    <name evidence="2" type="ORF">EWF95_10880</name>
</gene>
<keyword evidence="1" id="KW-0472">Membrane</keyword>
<feature type="transmembrane region" description="Helical" evidence="1">
    <location>
        <begin position="20"/>
        <end position="41"/>
    </location>
</feature>
<dbReference type="Proteomes" id="UP000315385">
    <property type="component" value="Unassembled WGS sequence"/>
</dbReference>
<proteinExistence type="predicted"/>
<keyword evidence="1" id="KW-1133">Transmembrane helix</keyword>
<feature type="transmembrane region" description="Helical" evidence="1">
    <location>
        <begin position="48"/>
        <end position="71"/>
    </location>
</feature>
<comment type="caution">
    <text evidence="2">The sequence shown here is derived from an EMBL/GenBank/DDBJ whole genome shotgun (WGS) entry which is preliminary data.</text>
</comment>
<keyword evidence="1" id="KW-0812">Transmembrane</keyword>
<evidence type="ECO:0000256" key="1">
    <source>
        <dbReference type="SAM" id="Phobius"/>
    </source>
</evidence>
<evidence type="ECO:0000313" key="2">
    <source>
        <dbReference type="EMBL" id="TQQ79512.1"/>
    </source>
</evidence>
<dbReference type="RefSeq" id="WP_142444101.1">
    <property type="nucleotide sequence ID" value="NZ_SESI01000003.1"/>
</dbReference>
<evidence type="ECO:0000313" key="3">
    <source>
        <dbReference type="Proteomes" id="UP000315385"/>
    </source>
</evidence>
<dbReference type="OrthoDB" id="384544at2157"/>
<evidence type="ECO:0008006" key="4">
    <source>
        <dbReference type="Google" id="ProtNLM"/>
    </source>
</evidence>
<sequence>MDEVLDIVDVAADFGFGGVIVALLTLLGIVAVIAGFGLWLLTDAGLLVLPALLIVGGGVLTVAPGIVLVAAELVG</sequence>
<organism evidence="2 3">
    <name type="scientific">Halonotius roseus</name>
    <dbReference type="NCBI Taxonomy" id="2511997"/>
    <lineage>
        <taxon>Archaea</taxon>
        <taxon>Methanobacteriati</taxon>
        <taxon>Methanobacteriota</taxon>
        <taxon>Stenosarchaea group</taxon>
        <taxon>Halobacteria</taxon>
        <taxon>Halobacteriales</taxon>
        <taxon>Haloferacaceae</taxon>
        <taxon>Halonotius</taxon>
    </lineage>
</organism>
<protein>
    <recommendedName>
        <fullName evidence="4">Major facilitator superfamily (MFS) profile domain-containing protein</fullName>
    </recommendedName>
</protein>
<reference evidence="2 3" key="1">
    <citation type="submission" date="2019-02" db="EMBL/GenBank/DDBJ databases">
        <title>Halonotius sp. a new haloqrchaeon isolated from saline water.</title>
        <authorList>
            <person name="Duran-Viseras A."/>
            <person name="Sanchez-Porro C."/>
            <person name="Ventosa A."/>
        </authorList>
    </citation>
    <scope>NUCLEOTIDE SEQUENCE [LARGE SCALE GENOMIC DNA]</scope>
    <source>
        <strain evidence="2 3">F9-27</strain>
    </source>
</reference>
<name>A0A544QLQ6_9EURY</name>
<dbReference type="EMBL" id="SESI01000003">
    <property type="protein sequence ID" value="TQQ79512.1"/>
    <property type="molecule type" value="Genomic_DNA"/>
</dbReference>
<keyword evidence="3" id="KW-1185">Reference proteome</keyword>
<dbReference type="AlphaFoldDB" id="A0A544QLQ6"/>
<accession>A0A544QLQ6</accession>